<feature type="domain" description="ABC transmembrane type-2" evidence="6">
    <location>
        <begin position="26"/>
        <end position="255"/>
    </location>
</feature>
<evidence type="ECO:0000259" key="6">
    <source>
        <dbReference type="PROSITE" id="PS51012"/>
    </source>
</evidence>
<feature type="transmembrane region" description="Helical" evidence="5">
    <location>
        <begin position="31"/>
        <end position="50"/>
    </location>
</feature>
<feature type="transmembrane region" description="Helical" evidence="5">
    <location>
        <begin position="144"/>
        <end position="168"/>
    </location>
</feature>
<name>A0ABV8UPB0_9PROT</name>
<dbReference type="InterPro" id="IPR013525">
    <property type="entry name" value="ABC2_TM"/>
</dbReference>
<dbReference type="RefSeq" id="WP_382422667.1">
    <property type="nucleotide sequence ID" value="NZ_JBHSCW010000007.1"/>
</dbReference>
<keyword evidence="4 5" id="KW-0472">Membrane</keyword>
<dbReference type="Proteomes" id="UP001595799">
    <property type="component" value="Unassembled WGS sequence"/>
</dbReference>
<accession>A0ABV8UPB0</accession>
<dbReference type="PIRSF" id="PIRSF006648">
    <property type="entry name" value="DrrB"/>
    <property type="match status" value="1"/>
</dbReference>
<proteinExistence type="inferred from homology"/>
<comment type="subcellular location">
    <subcellularLocation>
        <location evidence="5">Cell inner membrane</location>
        <topology evidence="5">Multi-pass membrane protein</topology>
    </subcellularLocation>
    <subcellularLocation>
        <location evidence="1">Membrane</location>
        <topology evidence="1">Multi-pass membrane protein</topology>
    </subcellularLocation>
</comment>
<dbReference type="Pfam" id="PF01061">
    <property type="entry name" value="ABC2_membrane"/>
    <property type="match status" value="1"/>
</dbReference>
<dbReference type="PANTHER" id="PTHR43332">
    <property type="entry name" value="INNER MEMBRANE TRANSPORT PERMEASE YADH-RELATED"/>
    <property type="match status" value="1"/>
</dbReference>
<keyword evidence="5" id="KW-1003">Cell membrane</keyword>
<evidence type="ECO:0000256" key="4">
    <source>
        <dbReference type="ARBA" id="ARBA00023136"/>
    </source>
</evidence>
<dbReference type="PRINTS" id="PR00164">
    <property type="entry name" value="ABC2TRNSPORT"/>
</dbReference>
<dbReference type="EMBL" id="JBHSCW010000007">
    <property type="protein sequence ID" value="MFC4352318.1"/>
    <property type="molecule type" value="Genomic_DNA"/>
</dbReference>
<keyword evidence="8" id="KW-1185">Reference proteome</keyword>
<keyword evidence="5" id="KW-0813">Transport</keyword>
<evidence type="ECO:0000256" key="1">
    <source>
        <dbReference type="ARBA" id="ARBA00004141"/>
    </source>
</evidence>
<evidence type="ECO:0000313" key="8">
    <source>
        <dbReference type="Proteomes" id="UP001595799"/>
    </source>
</evidence>
<organism evidence="7 8">
    <name type="scientific">Fodinicurvata halophila</name>
    <dbReference type="NCBI Taxonomy" id="1419723"/>
    <lineage>
        <taxon>Bacteria</taxon>
        <taxon>Pseudomonadati</taxon>
        <taxon>Pseudomonadota</taxon>
        <taxon>Alphaproteobacteria</taxon>
        <taxon>Rhodospirillales</taxon>
        <taxon>Rhodovibrionaceae</taxon>
        <taxon>Fodinicurvata</taxon>
    </lineage>
</organism>
<dbReference type="InterPro" id="IPR047817">
    <property type="entry name" value="ABC2_TM_bact-type"/>
</dbReference>
<protein>
    <recommendedName>
        <fullName evidence="5">Transport permease protein</fullName>
    </recommendedName>
</protein>
<dbReference type="InterPro" id="IPR000412">
    <property type="entry name" value="ABC_2_transport"/>
</dbReference>
<feature type="transmembrane region" description="Helical" evidence="5">
    <location>
        <begin position="230"/>
        <end position="247"/>
    </location>
</feature>
<sequence length="260" mass="28687">MRSFARGPNWIGIWTLVRRWLIRYLRNLPEVAGRAVGMGLLFLLVFSVALPEGVAFQPGVTALQFLAPGLIAWAMFSDAFDNVAFPLLFDRMEGMIQDVLMAPLSPAERLAGYLLPGLFGGLLTGLFLGLVFSFIIDLPLAKPFLILPFALLGCLLFSLIGLLCGLWAIKWDHFAMVENFLVLPLGLLSGSFFTLASLPEAGRTAILANPVFHIIDGLRSGFTGTTESDFTGGLLLPVLVIVLLFWLSQRLFRRGYRIRQ</sequence>
<comment type="similarity">
    <text evidence="5">Belongs to the ABC-2 integral membrane protein family.</text>
</comment>
<feature type="transmembrane region" description="Helical" evidence="5">
    <location>
        <begin position="70"/>
        <end position="89"/>
    </location>
</feature>
<comment type="caution">
    <text evidence="7">The sequence shown here is derived from an EMBL/GenBank/DDBJ whole genome shotgun (WGS) entry which is preliminary data.</text>
</comment>
<dbReference type="InterPro" id="IPR052522">
    <property type="entry name" value="ABC-2_transport_permease"/>
</dbReference>
<dbReference type="PROSITE" id="PS51012">
    <property type="entry name" value="ABC_TM2"/>
    <property type="match status" value="1"/>
</dbReference>
<evidence type="ECO:0000256" key="5">
    <source>
        <dbReference type="RuleBase" id="RU361157"/>
    </source>
</evidence>
<evidence type="ECO:0000256" key="3">
    <source>
        <dbReference type="ARBA" id="ARBA00022989"/>
    </source>
</evidence>
<evidence type="ECO:0000313" key="7">
    <source>
        <dbReference type="EMBL" id="MFC4352318.1"/>
    </source>
</evidence>
<feature type="transmembrane region" description="Helical" evidence="5">
    <location>
        <begin position="180"/>
        <end position="198"/>
    </location>
</feature>
<reference evidence="8" key="1">
    <citation type="journal article" date="2019" name="Int. J. Syst. Evol. Microbiol.">
        <title>The Global Catalogue of Microorganisms (GCM) 10K type strain sequencing project: providing services to taxonomists for standard genome sequencing and annotation.</title>
        <authorList>
            <consortium name="The Broad Institute Genomics Platform"/>
            <consortium name="The Broad Institute Genome Sequencing Center for Infectious Disease"/>
            <person name="Wu L."/>
            <person name="Ma J."/>
        </authorList>
    </citation>
    <scope>NUCLEOTIDE SEQUENCE [LARGE SCALE GENOMIC DNA]</scope>
    <source>
        <strain evidence="8">CECT 8472</strain>
    </source>
</reference>
<feature type="transmembrane region" description="Helical" evidence="5">
    <location>
        <begin position="110"/>
        <end position="132"/>
    </location>
</feature>
<evidence type="ECO:0000256" key="2">
    <source>
        <dbReference type="ARBA" id="ARBA00022692"/>
    </source>
</evidence>
<gene>
    <name evidence="7" type="ORF">ACFOW6_12285</name>
</gene>
<keyword evidence="3 5" id="KW-1133">Transmembrane helix</keyword>
<keyword evidence="2 5" id="KW-0812">Transmembrane</keyword>